<keyword evidence="4" id="KW-1185">Reference proteome</keyword>
<evidence type="ECO:0000259" key="2">
    <source>
        <dbReference type="PROSITE" id="PS50174"/>
    </source>
</evidence>
<dbReference type="PANTHER" id="PTHR20923">
    <property type="entry name" value="BAT4 PROTEIN-RELATED"/>
    <property type="match status" value="1"/>
</dbReference>
<gene>
    <name evidence="3" type="ORF">P167DRAFT_121689</name>
</gene>
<feature type="region of interest" description="Disordered" evidence="1">
    <location>
        <begin position="248"/>
        <end position="305"/>
    </location>
</feature>
<feature type="compositionally biased region" description="Polar residues" evidence="1">
    <location>
        <begin position="41"/>
        <end position="54"/>
    </location>
</feature>
<feature type="region of interest" description="Disordered" evidence="1">
    <location>
        <begin position="1"/>
        <end position="65"/>
    </location>
</feature>
<proteinExistence type="predicted"/>
<dbReference type="STRING" id="1392247.A0A3N4L6V9"/>
<accession>A0A3N4L6V9</accession>
<evidence type="ECO:0000313" key="4">
    <source>
        <dbReference type="Proteomes" id="UP000277580"/>
    </source>
</evidence>
<dbReference type="GO" id="GO:0003676">
    <property type="term" value="F:nucleic acid binding"/>
    <property type="evidence" value="ECO:0007669"/>
    <property type="project" value="InterPro"/>
</dbReference>
<dbReference type="PROSITE" id="PS50174">
    <property type="entry name" value="G_PATCH"/>
    <property type="match status" value="1"/>
</dbReference>
<feature type="compositionally biased region" description="Basic and acidic residues" evidence="1">
    <location>
        <begin position="201"/>
        <end position="224"/>
    </location>
</feature>
<feature type="domain" description="G-patch" evidence="2">
    <location>
        <begin position="409"/>
        <end position="455"/>
    </location>
</feature>
<feature type="region of interest" description="Disordered" evidence="1">
    <location>
        <begin position="325"/>
        <end position="363"/>
    </location>
</feature>
<dbReference type="AlphaFoldDB" id="A0A3N4L6V9"/>
<feature type="compositionally biased region" description="Polar residues" evidence="1">
    <location>
        <begin position="1"/>
        <end position="10"/>
    </location>
</feature>
<protein>
    <recommendedName>
        <fullName evidence="2">G-patch domain-containing protein</fullName>
    </recommendedName>
</protein>
<reference evidence="3 4" key="1">
    <citation type="journal article" date="2018" name="Nat. Ecol. Evol.">
        <title>Pezizomycetes genomes reveal the molecular basis of ectomycorrhizal truffle lifestyle.</title>
        <authorList>
            <person name="Murat C."/>
            <person name="Payen T."/>
            <person name="Noel B."/>
            <person name="Kuo A."/>
            <person name="Morin E."/>
            <person name="Chen J."/>
            <person name="Kohler A."/>
            <person name="Krizsan K."/>
            <person name="Balestrini R."/>
            <person name="Da Silva C."/>
            <person name="Montanini B."/>
            <person name="Hainaut M."/>
            <person name="Levati E."/>
            <person name="Barry K.W."/>
            <person name="Belfiori B."/>
            <person name="Cichocki N."/>
            <person name="Clum A."/>
            <person name="Dockter R.B."/>
            <person name="Fauchery L."/>
            <person name="Guy J."/>
            <person name="Iotti M."/>
            <person name="Le Tacon F."/>
            <person name="Lindquist E.A."/>
            <person name="Lipzen A."/>
            <person name="Malagnac F."/>
            <person name="Mello A."/>
            <person name="Molinier V."/>
            <person name="Miyauchi S."/>
            <person name="Poulain J."/>
            <person name="Riccioni C."/>
            <person name="Rubini A."/>
            <person name="Sitrit Y."/>
            <person name="Splivallo R."/>
            <person name="Traeger S."/>
            <person name="Wang M."/>
            <person name="Zifcakova L."/>
            <person name="Wipf D."/>
            <person name="Zambonelli A."/>
            <person name="Paolocci F."/>
            <person name="Nowrousian M."/>
            <person name="Ottonello S."/>
            <person name="Baldrian P."/>
            <person name="Spatafora J.W."/>
            <person name="Henrissat B."/>
            <person name="Nagy L.G."/>
            <person name="Aury J.M."/>
            <person name="Wincker P."/>
            <person name="Grigoriev I.V."/>
            <person name="Bonfante P."/>
            <person name="Martin F.M."/>
        </authorList>
    </citation>
    <scope>NUCLEOTIDE SEQUENCE [LARGE SCALE GENOMIC DNA]</scope>
    <source>
        <strain evidence="3 4">CCBAS932</strain>
    </source>
</reference>
<evidence type="ECO:0000313" key="3">
    <source>
        <dbReference type="EMBL" id="RPB17212.1"/>
    </source>
</evidence>
<dbReference type="Pfam" id="PF01585">
    <property type="entry name" value="G-patch"/>
    <property type="match status" value="1"/>
</dbReference>
<feature type="compositionally biased region" description="Basic and acidic residues" evidence="1">
    <location>
        <begin position="284"/>
        <end position="298"/>
    </location>
</feature>
<sequence length="628" mass="69545">MDTPIKNKSSAPVVIDRQDRWPPPTNRPLYPVRPDFLEEPSNINTGGNKASNVPQEFKASPPLPQRPGIGRGIGRLAGSHPVLFQPGPQNYPKKKLATSMQHQNTNLKSFLLNTVSDFESSTLNSARATTAATCSGIFEQWRSGECRSVEKKMKNTNFQNGSDSDSDGGVTLAVQAAFLQQPGTVGLSLRPVAPKPNIEPQKQEKSLHREHELRQQGLEPEKAVRRPSLRPQPSLSSHIAAILQTPGSVNFMSTRRRSSVTTATAPSPRFSSSASSSTTFTPVELEKNEDKTLDEPSGKHSSPIEALYNLPNSVFTSRELVEDRFPGRFTDPDNDLYWNTPSTQPVQLSKPPQKPLQNPSQNSIQYKHPVPVAITKQRDHRSSSITTPRRFRGLKDGDIVGEEAPEIPKENKGRRMMEKMGYREGTPLGISGDGNLEPVKVEVRVGNRGLGLSKEDLANRAREEQAVRIERARDIEQELLARVAQTERVARMHRASLDAAVQNHAFHQQYQHNPVILGPIDHTAFAQQGQLEEFTIPGPAQIVKYTMATPWEIHKIRERVTQILGNLDACGSLSPVESASVLWSSINCAVADLHQSRFGFLVDAELTEIVRRGYMGIIVQREQTGGGW</sequence>
<dbReference type="InterPro" id="IPR000467">
    <property type="entry name" value="G_patch_dom"/>
</dbReference>
<dbReference type="EMBL" id="ML119106">
    <property type="protein sequence ID" value="RPB17212.1"/>
    <property type="molecule type" value="Genomic_DNA"/>
</dbReference>
<dbReference type="InterPro" id="IPR039146">
    <property type="entry name" value="GPANK1"/>
</dbReference>
<feature type="compositionally biased region" description="Polar residues" evidence="1">
    <location>
        <begin position="337"/>
        <end position="347"/>
    </location>
</feature>
<dbReference type="Proteomes" id="UP000277580">
    <property type="component" value="Unassembled WGS sequence"/>
</dbReference>
<dbReference type="PANTHER" id="PTHR20923:SF1">
    <property type="entry name" value="G PATCH DOMAIN AND ANKYRIN REPEAT-CONTAINING PROTEIN 1"/>
    <property type="match status" value="1"/>
</dbReference>
<organism evidence="3 4">
    <name type="scientific">Morchella conica CCBAS932</name>
    <dbReference type="NCBI Taxonomy" id="1392247"/>
    <lineage>
        <taxon>Eukaryota</taxon>
        <taxon>Fungi</taxon>
        <taxon>Dikarya</taxon>
        <taxon>Ascomycota</taxon>
        <taxon>Pezizomycotina</taxon>
        <taxon>Pezizomycetes</taxon>
        <taxon>Pezizales</taxon>
        <taxon>Morchellaceae</taxon>
        <taxon>Morchella</taxon>
    </lineage>
</organism>
<dbReference type="OrthoDB" id="21470at2759"/>
<feature type="compositionally biased region" description="Low complexity" evidence="1">
    <location>
        <begin position="259"/>
        <end position="282"/>
    </location>
</feature>
<dbReference type="InParanoid" id="A0A3N4L6V9"/>
<dbReference type="SMART" id="SM00443">
    <property type="entry name" value="G_patch"/>
    <property type="match status" value="1"/>
</dbReference>
<feature type="region of interest" description="Disordered" evidence="1">
    <location>
        <begin position="187"/>
        <end position="235"/>
    </location>
</feature>
<name>A0A3N4L6V9_9PEZI</name>
<evidence type="ECO:0000256" key="1">
    <source>
        <dbReference type="SAM" id="MobiDB-lite"/>
    </source>
</evidence>